<dbReference type="SUPFAM" id="SSF50729">
    <property type="entry name" value="PH domain-like"/>
    <property type="match status" value="1"/>
</dbReference>
<dbReference type="InterPro" id="IPR001849">
    <property type="entry name" value="PH_domain"/>
</dbReference>
<dbReference type="RefSeq" id="XP_022237430.1">
    <property type="nucleotide sequence ID" value="XM_022381722.1"/>
</dbReference>
<feature type="compositionally biased region" description="Basic and acidic residues" evidence="1">
    <location>
        <begin position="25"/>
        <end position="38"/>
    </location>
</feature>
<dbReference type="SMART" id="SM00233">
    <property type="entry name" value="PH"/>
    <property type="match status" value="1"/>
</dbReference>
<feature type="region of interest" description="Disordered" evidence="1">
    <location>
        <begin position="248"/>
        <end position="288"/>
    </location>
</feature>
<reference evidence="4" key="1">
    <citation type="submission" date="2025-08" db="UniProtKB">
        <authorList>
            <consortium name="RefSeq"/>
        </authorList>
    </citation>
    <scope>IDENTIFICATION</scope>
    <source>
        <tissue evidence="4">Muscle</tissue>
    </source>
</reference>
<feature type="domain" description="PH" evidence="2">
    <location>
        <begin position="688"/>
        <end position="812"/>
    </location>
</feature>
<name>A0ABM1S1C5_LIMPO</name>
<dbReference type="Gene3D" id="2.30.29.30">
    <property type="entry name" value="Pleckstrin-homology domain (PH domain)/Phosphotyrosine-binding domain (PTB)"/>
    <property type="match status" value="1"/>
</dbReference>
<gene>
    <name evidence="4" type="primary">LOC106478176</name>
</gene>
<organism evidence="3 4">
    <name type="scientific">Limulus polyphemus</name>
    <name type="common">Atlantic horseshoe crab</name>
    <dbReference type="NCBI Taxonomy" id="6850"/>
    <lineage>
        <taxon>Eukaryota</taxon>
        <taxon>Metazoa</taxon>
        <taxon>Ecdysozoa</taxon>
        <taxon>Arthropoda</taxon>
        <taxon>Chelicerata</taxon>
        <taxon>Merostomata</taxon>
        <taxon>Xiphosura</taxon>
        <taxon>Limulidae</taxon>
        <taxon>Limulus</taxon>
    </lineage>
</organism>
<protein>
    <submittedName>
        <fullName evidence="4">Anillin-like</fullName>
    </submittedName>
</protein>
<feature type="compositionally biased region" description="Basic and acidic residues" evidence="1">
    <location>
        <begin position="251"/>
        <end position="268"/>
    </location>
</feature>
<dbReference type="InterPro" id="IPR051364">
    <property type="entry name" value="Cytokinesis/Rho-signaling"/>
</dbReference>
<dbReference type="PROSITE" id="PS50003">
    <property type="entry name" value="PH_DOMAIN"/>
    <property type="match status" value="1"/>
</dbReference>
<feature type="region of interest" description="Disordered" evidence="1">
    <location>
        <begin position="1"/>
        <end position="51"/>
    </location>
</feature>
<dbReference type="CDD" id="cd01263">
    <property type="entry name" value="PH_anillin"/>
    <property type="match status" value="1"/>
</dbReference>
<dbReference type="InterPro" id="IPR012966">
    <property type="entry name" value="AHD"/>
</dbReference>
<dbReference type="PANTHER" id="PTHR21538:SF23">
    <property type="entry name" value="ANILLIN"/>
    <property type="match status" value="1"/>
</dbReference>
<proteinExistence type="predicted"/>
<feature type="compositionally biased region" description="Low complexity" evidence="1">
    <location>
        <begin position="1"/>
        <end position="19"/>
    </location>
</feature>
<evidence type="ECO:0000259" key="2">
    <source>
        <dbReference type="PROSITE" id="PS50003"/>
    </source>
</evidence>
<dbReference type="GeneID" id="106478176"/>
<dbReference type="Pfam" id="PF08174">
    <property type="entry name" value="Anillin"/>
    <property type="match status" value="1"/>
</dbReference>
<dbReference type="Proteomes" id="UP000694941">
    <property type="component" value="Unplaced"/>
</dbReference>
<accession>A0ABM1S1C5</accession>
<evidence type="ECO:0000313" key="3">
    <source>
        <dbReference type="Proteomes" id="UP000694941"/>
    </source>
</evidence>
<evidence type="ECO:0000256" key="1">
    <source>
        <dbReference type="SAM" id="MobiDB-lite"/>
    </source>
</evidence>
<dbReference type="PANTHER" id="PTHR21538">
    <property type="entry name" value="ANILLIN/RHOTEKIN RTKN"/>
    <property type="match status" value="1"/>
</dbReference>
<keyword evidence="3" id="KW-1185">Reference proteome</keyword>
<dbReference type="Pfam" id="PF00169">
    <property type="entry name" value="PH"/>
    <property type="match status" value="1"/>
</dbReference>
<dbReference type="InterPro" id="IPR037840">
    <property type="entry name" value="PH_Anillin"/>
</dbReference>
<evidence type="ECO:0000313" key="4">
    <source>
        <dbReference type="RefSeq" id="XP_022237430.1"/>
    </source>
</evidence>
<sequence>MFEGKSSTSLKSSASIAHSKSWKTVRKEEQSNKNDKTRGSSSSSDFPKPLSTYSQLSQQLQENVDPANLPLAARRALFEKAMYDDNGKVQQEHRIPETCTVAVKAAMFDKSNIKTGQLVATSNSVTYTAQSEQVSQPLRQDTCVVTSTKTAGEASSSSATASISRTNSRYVQEQFLQNDQKDWSGNGISAKTKDERRCEMTALLNRWEKASSSSSCPETVRSDYSNRITDISRPEVMLNVFSDLVNEDPEDLKTSEGKNSENIDRGIESENDPGLDTSSKRFHEPENSVCEKMNQDDDDEANFMIEAAAVCAEIDEMLDEALDQDEEEENEFGTFDTSTSARSLEVLDNKMMDLSSYKTQTSQHKLEAPVSKSVYDNGSEVPLLHTISFYRKQTKQEQWTTPIHTVVKKEQVSSPPSPEKVDASLIVKEKIKVLQEEICAQQMIVNQASQALNLCHSNAEFHGSTEQVEGERLLLIASHKKQAFANEIQKLKTEGALGRKSESHGRGTLIISDVRLPLKQEFVATRVEGKKDNAVHYFLCLIRHNADVISTQMLSTEDGITAGTFSFANHFTIQNLSDDFIVNFEVYALQTQKQVLSHDRKYHIKKEHSKMRLTPKGRKTETKPLTSPAIFSPGEPNAVRTSNFVLVGFLKLKLDNCGHKAYSLEKVPCRSLIQGTVMMKVQLHAEHHIEERGFLTMFQDVSGFGAWHRCWYVLQGNYMAYWKYPDDEKIKEPVGSLDLRHCVTPHVGLVSRDICARPHTFQLVIVRPHEKGDRDTLISRIHKTITSTKHLLSADTKEERILWCTRLNEALNSIRRWDPQALQPTDFCHVK</sequence>
<dbReference type="InterPro" id="IPR011993">
    <property type="entry name" value="PH-like_dom_sf"/>
</dbReference>